<proteinExistence type="predicted"/>
<accession>A0A5N6EPF5</accession>
<reference evidence="2 3" key="1">
    <citation type="submission" date="2019-04" db="EMBL/GenBank/DDBJ databases">
        <title>Fungal friends and foes A comparative genomics study of 23 Aspergillus species from section Flavi.</title>
        <authorList>
            <consortium name="DOE Joint Genome Institute"/>
            <person name="Kjaerbolling I."/>
            <person name="Vesth T.C."/>
            <person name="Frisvad J.C."/>
            <person name="Nybo J.L."/>
            <person name="Theobald S."/>
            <person name="Kildgaard S."/>
            <person name="Petersen T.I."/>
            <person name="Kuo A."/>
            <person name="Sato A."/>
            <person name="Lyhne E.K."/>
            <person name="Kogle M.E."/>
            <person name="Wiebenga A."/>
            <person name="Kun R.S."/>
            <person name="Lubbers R.J."/>
            <person name="Makela M.R."/>
            <person name="Barry K."/>
            <person name="Chovatia M."/>
            <person name="Clum A."/>
            <person name="Daum C."/>
            <person name="Haridas S."/>
            <person name="He G."/>
            <person name="LaButti K."/>
            <person name="Lipzen A."/>
            <person name="Mondo S."/>
            <person name="Pangilinan J."/>
            <person name="Riley R."/>
            <person name="Salamov A."/>
            <person name="Simmons B.A."/>
            <person name="Magnuson J.K."/>
            <person name="Henrissat B."/>
            <person name="Mortensen U.H."/>
            <person name="Larsen T.O."/>
            <person name="De vries R.P."/>
            <person name="Grigoriev I.V."/>
            <person name="Machida M."/>
            <person name="Baker S.E."/>
            <person name="Andersen M.R."/>
        </authorList>
    </citation>
    <scope>NUCLEOTIDE SEQUENCE [LARGE SCALE GENOMIC DNA]</scope>
    <source>
        <strain evidence="2 3">CBS 126849</strain>
    </source>
</reference>
<keyword evidence="3" id="KW-1185">Reference proteome</keyword>
<dbReference type="AlphaFoldDB" id="A0A5N6EPF5"/>
<dbReference type="Proteomes" id="UP000326799">
    <property type="component" value="Unassembled WGS sequence"/>
</dbReference>
<dbReference type="EMBL" id="ML733451">
    <property type="protein sequence ID" value="KAB8218280.1"/>
    <property type="molecule type" value="Genomic_DNA"/>
</dbReference>
<feature type="compositionally biased region" description="Basic and acidic residues" evidence="1">
    <location>
        <begin position="36"/>
        <end position="46"/>
    </location>
</feature>
<evidence type="ECO:0000256" key="1">
    <source>
        <dbReference type="SAM" id="MobiDB-lite"/>
    </source>
</evidence>
<sequence length="159" mass="18231">MEREEQSAMESHESESQGSRLEPGQARLSPVTAEEEQPHILDTQRDTRVELEQGSTLMKSLEMMDHHARRQAKESSVGQVAEKVGIKFKLYEDGEWQLKHTLMVDASEPSELRRVVIKYMRKGYGIFDSQNRVLTAQTCFERVTSDGTNVIHWLLSGRL</sequence>
<feature type="region of interest" description="Disordered" evidence="1">
    <location>
        <begin position="1"/>
        <end position="46"/>
    </location>
</feature>
<name>A0A5N6EPF5_9EURO</name>
<evidence type="ECO:0000313" key="2">
    <source>
        <dbReference type="EMBL" id="KAB8218280.1"/>
    </source>
</evidence>
<gene>
    <name evidence="2" type="ORF">BDV33DRAFT_205483</name>
</gene>
<organism evidence="2 3">
    <name type="scientific">Aspergillus novoparasiticus</name>
    <dbReference type="NCBI Taxonomy" id="986946"/>
    <lineage>
        <taxon>Eukaryota</taxon>
        <taxon>Fungi</taxon>
        <taxon>Dikarya</taxon>
        <taxon>Ascomycota</taxon>
        <taxon>Pezizomycotina</taxon>
        <taxon>Eurotiomycetes</taxon>
        <taxon>Eurotiomycetidae</taxon>
        <taxon>Eurotiales</taxon>
        <taxon>Aspergillaceae</taxon>
        <taxon>Aspergillus</taxon>
        <taxon>Aspergillus subgen. Circumdati</taxon>
    </lineage>
</organism>
<feature type="compositionally biased region" description="Basic and acidic residues" evidence="1">
    <location>
        <begin position="1"/>
        <end position="15"/>
    </location>
</feature>
<evidence type="ECO:0000313" key="3">
    <source>
        <dbReference type="Proteomes" id="UP000326799"/>
    </source>
</evidence>
<protein>
    <submittedName>
        <fullName evidence="2">Uncharacterized protein</fullName>
    </submittedName>
</protein>